<accession>A0ABN3UTU8</accession>
<organism evidence="2 3">
    <name type="scientific">Pedococcus aerophilus</name>
    <dbReference type="NCBI Taxonomy" id="436356"/>
    <lineage>
        <taxon>Bacteria</taxon>
        <taxon>Bacillati</taxon>
        <taxon>Actinomycetota</taxon>
        <taxon>Actinomycetes</taxon>
        <taxon>Micrococcales</taxon>
        <taxon>Intrasporangiaceae</taxon>
        <taxon>Pedococcus</taxon>
    </lineage>
</organism>
<name>A0ABN3UTU8_9MICO</name>
<keyword evidence="3" id="KW-1185">Reference proteome</keyword>
<comment type="caution">
    <text evidence="2">The sequence shown here is derived from an EMBL/GenBank/DDBJ whole genome shotgun (WGS) entry which is preliminary data.</text>
</comment>
<feature type="region of interest" description="Disordered" evidence="1">
    <location>
        <begin position="71"/>
        <end position="92"/>
    </location>
</feature>
<evidence type="ECO:0000313" key="2">
    <source>
        <dbReference type="EMBL" id="GAA2738505.1"/>
    </source>
</evidence>
<evidence type="ECO:0000313" key="3">
    <source>
        <dbReference type="Proteomes" id="UP001501326"/>
    </source>
</evidence>
<proteinExistence type="predicted"/>
<sequence>MVEQVSGGHDTAAMSVRELMAELAVVRTELQRAPLLVTVDGALSVNPDVAPLLRRQRQLVARLRARRSSWARFGSGGTREPSAAWPPPPWAH</sequence>
<dbReference type="RefSeq" id="WP_344194897.1">
    <property type="nucleotide sequence ID" value="NZ_BAAARN010000004.1"/>
</dbReference>
<gene>
    <name evidence="2" type="ORF">GCM10009867_30020</name>
</gene>
<evidence type="ECO:0000256" key="1">
    <source>
        <dbReference type="SAM" id="MobiDB-lite"/>
    </source>
</evidence>
<dbReference type="Proteomes" id="UP001501326">
    <property type="component" value="Unassembled WGS sequence"/>
</dbReference>
<dbReference type="EMBL" id="BAAARN010000004">
    <property type="protein sequence ID" value="GAA2738505.1"/>
    <property type="molecule type" value="Genomic_DNA"/>
</dbReference>
<reference evidence="2 3" key="1">
    <citation type="journal article" date="2019" name="Int. J. Syst. Evol. Microbiol.">
        <title>The Global Catalogue of Microorganisms (GCM) 10K type strain sequencing project: providing services to taxonomists for standard genome sequencing and annotation.</title>
        <authorList>
            <consortium name="The Broad Institute Genomics Platform"/>
            <consortium name="The Broad Institute Genome Sequencing Center for Infectious Disease"/>
            <person name="Wu L."/>
            <person name="Ma J."/>
        </authorList>
    </citation>
    <scope>NUCLEOTIDE SEQUENCE [LARGE SCALE GENOMIC DNA]</scope>
    <source>
        <strain evidence="2 3">JCM 16378</strain>
    </source>
</reference>
<protein>
    <submittedName>
        <fullName evidence="2">Uncharacterized protein</fullName>
    </submittedName>
</protein>